<dbReference type="EMBL" id="AEYE02000005">
    <property type="protein sequence ID" value="EPE99529.1"/>
    <property type="molecule type" value="Genomic_DNA"/>
</dbReference>
<gene>
    <name evidence="1" type="ORF">RGCCGE502_05080</name>
</gene>
<name>S3HLP9_9HYPH</name>
<protein>
    <submittedName>
        <fullName evidence="1">Uncharacterized protein</fullName>
    </submittedName>
</protein>
<organism evidence="1 2">
    <name type="scientific">Rhizobium grahamii CCGE 502</name>
    <dbReference type="NCBI Taxonomy" id="990285"/>
    <lineage>
        <taxon>Bacteria</taxon>
        <taxon>Pseudomonadati</taxon>
        <taxon>Pseudomonadota</taxon>
        <taxon>Alphaproteobacteria</taxon>
        <taxon>Hyphomicrobiales</taxon>
        <taxon>Rhizobiaceae</taxon>
        <taxon>Rhizobium/Agrobacterium group</taxon>
        <taxon>Rhizobium</taxon>
    </lineage>
</organism>
<comment type="caution">
    <text evidence="1">The sequence shown here is derived from an EMBL/GenBank/DDBJ whole genome shotgun (WGS) entry which is preliminary data.</text>
</comment>
<dbReference type="STRING" id="990285.RGCCGE502_05080"/>
<dbReference type="Proteomes" id="UP000014411">
    <property type="component" value="Unassembled WGS sequence"/>
</dbReference>
<dbReference type="HOGENOM" id="CLU_203304_0_0_5"/>
<evidence type="ECO:0000313" key="2">
    <source>
        <dbReference type="Proteomes" id="UP000014411"/>
    </source>
</evidence>
<evidence type="ECO:0000313" key="1">
    <source>
        <dbReference type="EMBL" id="EPE99529.1"/>
    </source>
</evidence>
<reference evidence="1 2" key="1">
    <citation type="journal article" date="2012" name="J. Bacteriol.">
        <title>Genome sequence of Rhizobium grahamii CCGE502, a broad-host-range symbiont with low nodulation competitiveness in Phaseolus vulgaris.</title>
        <authorList>
            <person name="Althabegoiti M.J."/>
            <person name="Lozano L."/>
            <person name="Torres-Tejerizo G."/>
            <person name="Ormeno-Orrillo E."/>
            <person name="Rogel M.A."/>
            <person name="Gonzalez V."/>
            <person name="Martinez-Romero E."/>
        </authorList>
    </citation>
    <scope>NUCLEOTIDE SEQUENCE [LARGE SCALE GENOMIC DNA]</scope>
    <source>
        <strain evidence="1 2">CCGE 502</strain>
    </source>
</reference>
<keyword evidence="2" id="KW-1185">Reference proteome</keyword>
<accession>S3HLP9</accession>
<dbReference type="RefSeq" id="WP_016553089.1">
    <property type="nucleotide sequence ID" value="NZ_AEYE02000005.1"/>
</dbReference>
<sequence length="60" mass="6853">MKTYTVLRQHLGDKMYMPGDERQATEGDVTHLIRNGVLEEKKSEKRVVNKAAPPVKNKSE</sequence>
<proteinExistence type="predicted"/>
<dbReference type="AlphaFoldDB" id="S3HLP9"/>